<evidence type="ECO:0000313" key="2">
    <source>
        <dbReference type="Proteomes" id="UP000054561"/>
    </source>
</evidence>
<name>A0A0D9QCI6_PLAFR</name>
<dbReference type="OrthoDB" id="380479at2759"/>
<dbReference type="OMA" id="HYNHEDP"/>
<evidence type="ECO:0008006" key="3">
    <source>
        <dbReference type="Google" id="ProtNLM"/>
    </source>
</evidence>
<dbReference type="VEuPathDB" id="PlasmoDB:AK88_05656"/>
<sequence>MEDKFREAFILFSSCKDKMELHQFYELMHSFGIILSAEEKADLPVMVDMEFWLNVANKHYNHEDPFKHVRGLSDKSSSVQIKIQNFIGVMKALDTRLTDKDLELLLKIANPENHDTIDLNTVSQRLAQVI</sequence>
<dbReference type="Proteomes" id="UP000054561">
    <property type="component" value="Unassembled WGS sequence"/>
</dbReference>
<dbReference type="GeneID" id="24270970"/>
<keyword evidence="2" id="KW-1185">Reference proteome</keyword>
<evidence type="ECO:0000313" key="1">
    <source>
        <dbReference type="EMBL" id="KJP84713.1"/>
    </source>
</evidence>
<dbReference type="SUPFAM" id="SSF47473">
    <property type="entry name" value="EF-hand"/>
    <property type="match status" value="1"/>
</dbReference>
<reference evidence="1 2" key="1">
    <citation type="submission" date="2014-03" db="EMBL/GenBank/DDBJ databases">
        <title>The Genome Sequence of Plasmodium fragile nilgiri.</title>
        <authorList>
            <consortium name="The Broad Institute Genomics Platform"/>
            <consortium name="The Broad Institute Genome Sequencing Center for Infectious Disease"/>
            <person name="Neafsey D."/>
            <person name="Duraisingh M."/>
            <person name="Young S.K."/>
            <person name="Zeng Q."/>
            <person name="Gargeya S."/>
            <person name="Abouelleil A."/>
            <person name="Alvarado L."/>
            <person name="Chapman S.B."/>
            <person name="Gainer-Dewar J."/>
            <person name="Goldberg J."/>
            <person name="Griggs A."/>
            <person name="Gujja S."/>
            <person name="Hansen M."/>
            <person name="Howarth C."/>
            <person name="Imamovic A."/>
            <person name="Larimer J."/>
            <person name="Pearson M."/>
            <person name="Poon T.W."/>
            <person name="Priest M."/>
            <person name="Roberts A."/>
            <person name="Saif S."/>
            <person name="Shea T."/>
            <person name="Sykes S."/>
            <person name="Wortman J."/>
            <person name="Nusbaum C."/>
            <person name="Birren B."/>
        </authorList>
    </citation>
    <scope>NUCLEOTIDE SEQUENCE [LARGE SCALE GENOMIC DNA]</scope>
    <source>
        <strain evidence="2">nilgiri</strain>
    </source>
</reference>
<gene>
    <name evidence="1" type="ORF">AK88_05656</name>
</gene>
<dbReference type="AlphaFoldDB" id="A0A0D9QCI6"/>
<organism evidence="1 2">
    <name type="scientific">Plasmodium fragile</name>
    <dbReference type="NCBI Taxonomy" id="5857"/>
    <lineage>
        <taxon>Eukaryota</taxon>
        <taxon>Sar</taxon>
        <taxon>Alveolata</taxon>
        <taxon>Apicomplexa</taxon>
        <taxon>Aconoidasida</taxon>
        <taxon>Haemosporida</taxon>
        <taxon>Plasmodiidae</taxon>
        <taxon>Plasmodium</taxon>
        <taxon>Plasmodium (Plasmodium)</taxon>
    </lineage>
</organism>
<protein>
    <recommendedName>
        <fullName evidence="3">EF-hand domain-containing protein</fullName>
    </recommendedName>
</protein>
<dbReference type="EMBL" id="KQ030433">
    <property type="protein sequence ID" value="KJP84713.1"/>
    <property type="molecule type" value="Genomic_DNA"/>
</dbReference>
<accession>A0A0D9QCI6</accession>
<proteinExistence type="predicted"/>
<dbReference type="RefSeq" id="XP_012338681.1">
    <property type="nucleotide sequence ID" value="XM_012483258.1"/>
</dbReference>
<dbReference type="InterPro" id="IPR011992">
    <property type="entry name" value="EF-hand-dom_pair"/>
</dbReference>